<dbReference type="Gene3D" id="3.40.50.300">
    <property type="entry name" value="P-loop containing nucleotide triphosphate hydrolases"/>
    <property type="match status" value="1"/>
</dbReference>
<evidence type="ECO:0000259" key="1">
    <source>
        <dbReference type="Pfam" id="PF07693"/>
    </source>
</evidence>
<organism evidence="2 3">
    <name type="scientific">Spirulina subsalsa FACHB-351</name>
    <dbReference type="NCBI Taxonomy" id="234711"/>
    <lineage>
        <taxon>Bacteria</taxon>
        <taxon>Bacillati</taxon>
        <taxon>Cyanobacteriota</taxon>
        <taxon>Cyanophyceae</taxon>
        <taxon>Spirulinales</taxon>
        <taxon>Spirulinaceae</taxon>
        <taxon>Spirulina</taxon>
    </lineage>
</organism>
<gene>
    <name evidence="2" type="ORF">K4A83_15855</name>
</gene>
<dbReference type="InterPro" id="IPR027417">
    <property type="entry name" value="P-loop_NTPase"/>
</dbReference>
<dbReference type="EMBL" id="JAIHOM010000086">
    <property type="protein sequence ID" value="MCW6037733.1"/>
    <property type="molecule type" value="Genomic_DNA"/>
</dbReference>
<dbReference type="Pfam" id="PF07693">
    <property type="entry name" value="KAP_NTPase"/>
    <property type="match status" value="1"/>
</dbReference>
<reference evidence="2 3" key="1">
    <citation type="submission" date="2021-08" db="EMBL/GenBank/DDBJ databases">
        <title>Draft genome sequence of Spirulina subsalsa with high tolerance to salinity and hype-accumulation of phycocyanin.</title>
        <authorList>
            <person name="Pei H."/>
            <person name="Jiang L."/>
        </authorList>
    </citation>
    <scope>NUCLEOTIDE SEQUENCE [LARGE SCALE GENOMIC DNA]</scope>
    <source>
        <strain evidence="2 3">FACHB-351</strain>
    </source>
</reference>
<dbReference type="GO" id="GO:0005524">
    <property type="term" value="F:ATP binding"/>
    <property type="evidence" value="ECO:0007669"/>
    <property type="project" value="UniProtKB-KW"/>
</dbReference>
<sequence length="460" mass="52172">MVTQTCLEKPASGFDMKLHLLQFFKACNPSKTINSANPQERQYYIDFSAVRGGKVVEALERTITRLSPDEPTCQLFTGHIGCGKSTELLRLKARLEEQDFHVVYFESSRDLDMADVSVSDILLAIARSVSESLENAGVRLKPAYFQNLFQEVKDFLQVPVELNAEAELSLGIARITAKTKENPKLREQLKQSLEPRTESILRAINQEILERGNQELQYQGKQGLVVIVDNLDRITPRPATSTRSLPEHLFIDRESQLRRLQCHLVYTIPLNLIFSNDYQTLKNRLGGGVAPTILPMVPVQNRQGQKHSQGMGLLRQLVLARAFPDLDPETRLTLISTIFDHPDTLDRLCRVSGGHIRNLLGLLFTCLRQDDPPISRECVESVIGAYRDDILLAVEDHEWELILEVVKKQDLSGEQDYQILLRSMFVFEYRDEQGRWFGINPALAETDKFKALISAGSPMK</sequence>
<keyword evidence="2" id="KW-0067">ATP-binding</keyword>
<dbReference type="InterPro" id="IPR011646">
    <property type="entry name" value="KAP_P-loop"/>
</dbReference>
<feature type="domain" description="KAP NTPase" evidence="1">
    <location>
        <begin position="56"/>
        <end position="245"/>
    </location>
</feature>
<name>A0ABT3L8A5_9CYAN</name>
<dbReference type="Proteomes" id="UP001526426">
    <property type="component" value="Unassembled WGS sequence"/>
</dbReference>
<accession>A0ABT3L8A5</accession>
<comment type="caution">
    <text evidence="2">The sequence shown here is derived from an EMBL/GenBank/DDBJ whole genome shotgun (WGS) entry which is preliminary data.</text>
</comment>
<keyword evidence="3" id="KW-1185">Reference proteome</keyword>
<evidence type="ECO:0000313" key="3">
    <source>
        <dbReference type="Proteomes" id="UP001526426"/>
    </source>
</evidence>
<protein>
    <submittedName>
        <fullName evidence="2">ATP-binding protein</fullName>
    </submittedName>
</protein>
<evidence type="ECO:0000313" key="2">
    <source>
        <dbReference type="EMBL" id="MCW6037733.1"/>
    </source>
</evidence>
<proteinExistence type="predicted"/>
<dbReference type="SUPFAM" id="SSF52540">
    <property type="entry name" value="P-loop containing nucleoside triphosphate hydrolases"/>
    <property type="match status" value="1"/>
</dbReference>
<keyword evidence="2" id="KW-0547">Nucleotide-binding</keyword>